<organism evidence="2 3">
    <name type="scientific">Nonomuraea angiospora</name>
    <dbReference type="NCBI Taxonomy" id="46172"/>
    <lineage>
        <taxon>Bacteria</taxon>
        <taxon>Bacillati</taxon>
        <taxon>Actinomycetota</taxon>
        <taxon>Actinomycetes</taxon>
        <taxon>Streptosporangiales</taxon>
        <taxon>Streptosporangiaceae</taxon>
        <taxon>Nonomuraea</taxon>
    </lineage>
</organism>
<name>A0ABR9M9U3_9ACTN</name>
<evidence type="ECO:0000259" key="1">
    <source>
        <dbReference type="PROSITE" id="PS51819"/>
    </source>
</evidence>
<dbReference type="Pfam" id="PF00903">
    <property type="entry name" value="Glyoxalase"/>
    <property type="match status" value="1"/>
</dbReference>
<protein>
    <submittedName>
        <fullName evidence="2">Catechol 2,3-dioxygenase-like lactoylglutathione lyase family enzyme</fullName>
    </submittedName>
</protein>
<dbReference type="PROSITE" id="PS51819">
    <property type="entry name" value="VOC"/>
    <property type="match status" value="1"/>
</dbReference>
<dbReference type="InterPro" id="IPR037523">
    <property type="entry name" value="VOC_core"/>
</dbReference>
<dbReference type="InterPro" id="IPR004360">
    <property type="entry name" value="Glyas_Fos-R_dOase_dom"/>
</dbReference>
<dbReference type="SUPFAM" id="SSF54593">
    <property type="entry name" value="Glyoxalase/Bleomycin resistance protein/Dihydroxybiphenyl dioxygenase"/>
    <property type="match status" value="1"/>
</dbReference>
<sequence length="130" mass="14154">MAIEFNHTVVAARDKDQSAAFLAEVLGLPQPSEFGPFAVVETSNGVSLDFFATDGPVLSQHYAFLISEAEFDAVWDRLRARGITYYADPGHQEAGKINRNDGGRGMYFADPDGHNLEVITRPYGSGEAQS</sequence>
<feature type="domain" description="VOC" evidence="1">
    <location>
        <begin position="4"/>
        <end position="121"/>
    </location>
</feature>
<reference evidence="2 3" key="1">
    <citation type="submission" date="2020-10" db="EMBL/GenBank/DDBJ databases">
        <title>Sequencing the genomes of 1000 actinobacteria strains.</title>
        <authorList>
            <person name="Klenk H.-P."/>
        </authorList>
    </citation>
    <scope>NUCLEOTIDE SEQUENCE [LARGE SCALE GENOMIC DNA]</scope>
    <source>
        <strain evidence="2 3">DSM 43173</strain>
    </source>
</reference>
<dbReference type="Proteomes" id="UP000633509">
    <property type="component" value="Unassembled WGS sequence"/>
</dbReference>
<gene>
    <name evidence="2" type="ORF">H4W80_007576</name>
</gene>
<accession>A0ABR9M9U3</accession>
<dbReference type="InterPro" id="IPR029068">
    <property type="entry name" value="Glyas_Bleomycin-R_OHBP_Dase"/>
</dbReference>
<evidence type="ECO:0000313" key="2">
    <source>
        <dbReference type="EMBL" id="MBE1589318.1"/>
    </source>
</evidence>
<keyword evidence="3" id="KW-1185">Reference proteome</keyword>
<dbReference type="Gene3D" id="3.10.180.10">
    <property type="entry name" value="2,3-Dihydroxybiphenyl 1,2-Dioxygenase, domain 1"/>
    <property type="match status" value="1"/>
</dbReference>
<evidence type="ECO:0000313" key="3">
    <source>
        <dbReference type="Proteomes" id="UP000633509"/>
    </source>
</evidence>
<dbReference type="RefSeq" id="WP_192789378.1">
    <property type="nucleotide sequence ID" value="NZ_JADBEK010000001.1"/>
</dbReference>
<dbReference type="CDD" id="cd08351">
    <property type="entry name" value="ChaP_like"/>
    <property type="match status" value="1"/>
</dbReference>
<proteinExistence type="predicted"/>
<comment type="caution">
    <text evidence="2">The sequence shown here is derived from an EMBL/GenBank/DDBJ whole genome shotgun (WGS) entry which is preliminary data.</text>
</comment>
<dbReference type="EMBL" id="JADBEK010000001">
    <property type="protein sequence ID" value="MBE1589318.1"/>
    <property type="molecule type" value="Genomic_DNA"/>
</dbReference>